<dbReference type="InterPro" id="IPR016181">
    <property type="entry name" value="Acyl_CoA_acyltransferase"/>
</dbReference>
<gene>
    <name evidence="2" type="ORF">EFW17_00105</name>
</gene>
<dbReference type="EMBL" id="RJMB01000001">
    <property type="protein sequence ID" value="RNL87296.1"/>
    <property type="molecule type" value="Genomic_DNA"/>
</dbReference>
<dbReference type="InterPro" id="IPR051908">
    <property type="entry name" value="Ribosomal_N-acetyltransferase"/>
</dbReference>
<dbReference type="GO" id="GO:0005737">
    <property type="term" value="C:cytoplasm"/>
    <property type="evidence" value="ECO:0007669"/>
    <property type="project" value="TreeGrafter"/>
</dbReference>
<proteinExistence type="predicted"/>
<keyword evidence="2" id="KW-0808">Transferase</keyword>
<organism evidence="2 3">
    <name type="scientific">Halostreptopolyspora alba</name>
    <dbReference type="NCBI Taxonomy" id="2487137"/>
    <lineage>
        <taxon>Bacteria</taxon>
        <taxon>Bacillati</taxon>
        <taxon>Actinomycetota</taxon>
        <taxon>Actinomycetes</taxon>
        <taxon>Streptosporangiales</taxon>
        <taxon>Nocardiopsidaceae</taxon>
        <taxon>Halostreptopolyspora</taxon>
    </lineage>
</organism>
<dbReference type="Pfam" id="PF13302">
    <property type="entry name" value="Acetyltransf_3"/>
    <property type="match status" value="1"/>
</dbReference>
<dbReference type="GO" id="GO:0008999">
    <property type="term" value="F:protein-N-terminal-alanine acetyltransferase activity"/>
    <property type="evidence" value="ECO:0007669"/>
    <property type="project" value="TreeGrafter"/>
</dbReference>
<keyword evidence="3" id="KW-1185">Reference proteome</keyword>
<reference evidence="2 3" key="1">
    <citation type="submission" date="2018-11" db="EMBL/GenBank/DDBJ databases">
        <title>The genome draft of YIM 96095.</title>
        <authorList>
            <person name="Tang S.-K."/>
            <person name="Chunyu W.-X."/>
            <person name="Feng Y.-Z."/>
        </authorList>
    </citation>
    <scope>NUCLEOTIDE SEQUENCE [LARGE SCALE GENOMIC DNA]</scope>
    <source>
        <strain evidence="2 3">YIM 96095</strain>
    </source>
</reference>
<feature type="domain" description="N-acetyltransferase" evidence="1">
    <location>
        <begin position="11"/>
        <end position="180"/>
    </location>
</feature>
<dbReference type="OrthoDB" id="5293267at2"/>
<dbReference type="PANTHER" id="PTHR43441">
    <property type="entry name" value="RIBOSOMAL-PROTEIN-SERINE ACETYLTRANSFERASE"/>
    <property type="match status" value="1"/>
</dbReference>
<comment type="caution">
    <text evidence="2">The sequence shown here is derived from an EMBL/GenBank/DDBJ whole genome shotgun (WGS) entry which is preliminary data.</text>
</comment>
<dbReference type="SUPFAM" id="SSF55729">
    <property type="entry name" value="Acyl-CoA N-acyltransferases (Nat)"/>
    <property type="match status" value="1"/>
</dbReference>
<evidence type="ECO:0000313" key="3">
    <source>
        <dbReference type="Proteomes" id="UP000269198"/>
    </source>
</evidence>
<evidence type="ECO:0000313" key="2">
    <source>
        <dbReference type="EMBL" id="RNL87296.1"/>
    </source>
</evidence>
<sequence length="182" mass="20030">MPAVVLETDRLRLRAFTEADTDAVHAGASDPSTQEWLPMPRPGVAYTREDAHQWCVVHAPQARATGDGQQWAAVEAATDRFVGSFGFTRTLWQSMTTEMGYWVAPWARGRGYAAEAAAALSRWALDQGFERVELKAAMPNAASRRVAEKVGFHFEGIERNAMPLHEGRTDLALYSLIPGDLG</sequence>
<dbReference type="PANTHER" id="PTHR43441:SF10">
    <property type="entry name" value="ACETYLTRANSFERASE"/>
    <property type="match status" value="1"/>
</dbReference>
<accession>A0A3N0EHD0</accession>
<name>A0A3N0EHD0_9ACTN</name>
<protein>
    <submittedName>
        <fullName evidence="2">N-acetyltransferase</fullName>
    </submittedName>
</protein>
<dbReference type="PROSITE" id="PS51186">
    <property type="entry name" value="GNAT"/>
    <property type="match status" value="1"/>
</dbReference>
<evidence type="ECO:0000259" key="1">
    <source>
        <dbReference type="PROSITE" id="PS51186"/>
    </source>
</evidence>
<dbReference type="Gene3D" id="3.40.630.30">
    <property type="match status" value="1"/>
</dbReference>
<dbReference type="Proteomes" id="UP000269198">
    <property type="component" value="Unassembled WGS sequence"/>
</dbReference>
<dbReference type="RefSeq" id="WP_123199159.1">
    <property type="nucleotide sequence ID" value="NZ_RJMB01000001.1"/>
</dbReference>
<dbReference type="InterPro" id="IPR000182">
    <property type="entry name" value="GNAT_dom"/>
</dbReference>
<dbReference type="GO" id="GO:1990189">
    <property type="term" value="F:protein N-terminal-serine acetyltransferase activity"/>
    <property type="evidence" value="ECO:0007669"/>
    <property type="project" value="TreeGrafter"/>
</dbReference>
<dbReference type="AlphaFoldDB" id="A0A3N0EHD0"/>